<reference evidence="2 3" key="1">
    <citation type="journal article" date="2011" name="PLoS Genet.">
        <title>Genomic analysis of the necrotrophic fungal pathogens Sclerotinia sclerotiorum and Botrytis cinerea.</title>
        <authorList>
            <person name="Amselem J."/>
            <person name="Cuomo C.A."/>
            <person name="van Kan J.A."/>
            <person name="Viaud M."/>
            <person name="Benito E.P."/>
            <person name="Couloux A."/>
            <person name="Coutinho P.M."/>
            <person name="de Vries R.P."/>
            <person name="Dyer P.S."/>
            <person name="Fillinger S."/>
            <person name="Fournier E."/>
            <person name="Gout L."/>
            <person name="Hahn M."/>
            <person name="Kohn L."/>
            <person name="Lapalu N."/>
            <person name="Plummer K.M."/>
            <person name="Pradier J.M."/>
            <person name="Quevillon E."/>
            <person name="Sharon A."/>
            <person name="Simon A."/>
            <person name="ten Have A."/>
            <person name="Tudzynski B."/>
            <person name="Tudzynski P."/>
            <person name="Wincker P."/>
            <person name="Andrew M."/>
            <person name="Anthouard V."/>
            <person name="Beever R.E."/>
            <person name="Beffa R."/>
            <person name="Benoit I."/>
            <person name="Bouzid O."/>
            <person name="Brault B."/>
            <person name="Chen Z."/>
            <person name="Choquer M."/>
            <person name="Collemare J."/>
            <person name="Cotton P."/>
            <person name="Danchin E.G."/>
            <person name="Da Silva C."/>
            <person name="Gautier A."/>
            <person name="Giraud C."/>
            <person name="Giraud T."/>
            <person name="Gonzalez C."/>
            <person name="Grossetete S."/>
            <person name="Guldener U."/>
            <person name="Henrissat B."/>
            <person name="Howlett B.J."/>
            <person name="Kodira C."/>
            <person name="Kretschmer M."/>
            <person name="Lappartient A."/>
            <person name="Leroch M."/>
            <person name="Levis C."/>
            <person name="Mauceli E."/>
            <person name="Neuveglise C."/>
            <person name="Oeser B."/>
            <person name="Pearson M."/>
            <person name="Poulain J."/>
            <person name="Poussereau N."/>
            <person name="Quesneville H."/>
            <person name="Rascle C."/>
            <person name="Schumacher J."/>
            <person name="Segurens B."/>
            <person name="Sexton A."/>
            <person name="Silva E."/>
            <person name="Sirven C."/>
            <person name="Soanes D.M."/>
            <person name="Talbot N.J."/>
            <person name="Templeton M."/>
            <person name="Yandava C."/>
            <person name="Yarden O."/>
            <person name="Zeng Q."/>
            <person name="Rollins J.A."/>
            <person name="Lebrun M.H."/>
            <person name="Dickman M."/>
        </authorList>
    </citation>
    <scope>NUCLEOTIDE SEQUENCE [LARGE SCALE GENOMIC DNA]</scope>
    <source>
        <strain evidence="2 3">B05.10</strain>
    </source>
</reference>
<sequence>MEGTSFETGENWEIYKDAFEPQPSGKILKAWERAPVTSHAPRLHGQKIWKKRGGLRGGQEDKENYNEAFMELEKEGAGARKKPRVLGIKEDISRAKWHEGKDERETWDEDLMMGGASPRKNALGTPNKLQVVPRKRTNANMVITPRKSSRQTVLGEKGQALNMELSLSPGKDKEVNGSPIRKRKMARKSMRKSMVPLENTQKVDDEKHHRRHTSLLFDFEMAAGEKEIEPVQGLEKSPKKTPKRQSLRRSMRGRVSEPVQVLEKFLAREDKKRTSYAGPNSAPLGERTIESQAGAMEVDHKQNESSEKDKSQGTAHSSITESIKEQDISLTAPQTELLHANPESAQAQAVDIPTQKTVKGAKQKRTSSRRSTRSSDRLELEAAAKKPLPVENTEAITSTTRTTNSQNLASLVSSQNTDDILNTTLTSTPDLDLQDVVQDAAVKEMTEFQGESSSPEVPTSVQEINHILEELLEQSVTPNDNSKSTESQAPNDDSTDELPANVHRQQAFSGLEDIQSANRSPTTHVAPLEERNPDDEDMDDSMSDLSEVLLEPTINVANLRPSGLNESFNKNTNEMQIVAESESIDDPESFDLMPVNSLNANNQSNESDHGLTQAESTTAFATTSEADDTFSLSVTSSFENDDTDILRQFLTRVKADKAAKAAAPAPKKRKSLPHSPLRIPLGDIMNAEASSPVQAPRDDFDLSVPEVASPSRKSRATAPPSTEQSEAEAKSIRRSGRTRPPVLKIPLPAPSSIPVRRLGGQDDTNVTLKQSVEKELAALTRVNTRKNKAGAVFPEVVLARKADGKENPAKRQKDLKEMYEEKLRRERKAKGKPKKSVVWAEEIAQYQTLEKKERKTMESRKVNKSGERIVDESKPEEKEKVAESKEKKGRVKTHTSSSSRPSKIATGIPTANGTPARKKRVAKP</sequence>
<dbReference type="GeneID" id="36394152"/>
<feature type="region of interest" description="Disordered" evidence="1">
    <location>
        <begin position="227"/>
        <end position="388"/>
    </location>
</feature>
<feature type="compositionally biased region" description="Polar residues" evidence="1">
    <location>
        <begin position="312"/>
        <end position="321"/>
    </location>
</feature>
<feature type="region of interest" description="Disordered" evidence="1">
    <location>
        <begin position="36"/>
        <end position="61"/>
    </location>
</feature>
<feature type="compositionally biased region" description="Basic and acidic residues" evidence="1">
    <location>
        <begin position="297"/>
        <end position="311"/>
    </location>
</feature>
<feature type="compositionally biased region" description="Polar residues" evidence="1">
    <location>
        <begin position="474"/>
        <end position="492"/>
    </location>
</feature>
<feature type="compositionally biased region" description="Basic and acidic residues" evidence="1">
    <location>
        <begin position="373"/>
        <end position="384"/>
    </location>
</feature>
<dbReference type="OrthoDB" id="4207369at2759"/>
<feature type="compositionally biased region" description="Basic residues" evidence="1">
    <location>
        <begin position="41"/>
        <end position="54"/>
    </location>
</feature>
<protein>
    <submittedName>
        <fullName evidence="2">Uncharacterized protein</fullName>
    </submittedName>
</protein>
<dbReference type="EMBL" id="CP009809">
    <property type="protein sequence ID" value="ATZ49658.1"/>
    <property type="molecule type" value="Genomic_DNA"/>
</dbReference>
<feature type="region of interest" description="Disordered" evidence="1">
    <location>
        <begin position="850"/>
        <end position="924"/>
    </location>
</feature>
<organism evidence="2 3">
    <name type="scientific">Botryotinia fuckeliana (strain B05.10)</name>
    <name type="common">Noble rot fungus</name>
    <name type="synonym">Botrytis cinerea</name>
    <dbReference type="NCBI Taxonomy" id="332648"/>
    <lineage>
        <taxon>Eukaryota</taxon>
        <taxon>Fungi</taxon>
        <taxon>Dikarya</taxon>
        <taxon>Ascomycota</taxon>
        <taxon>Pezizomycotina</taxon>
        <taxon>Leotiomycetes</taxon>
        <taxon>Helotiales</taxon>
        <taxon>Sclerotiniaceae</taxon>
        <taxon>Botrytis</taxon>
    </lineage>
</organism>
<dbReference type="KEGG" id="bfu:BCIN_05g00780"/>
<reference evidence="2 3" key="2">
    <citation type="journal article" date="2012" name="Eukaryot. Cell">
        <title>Genome update of Botrytis cinerea strains B05.10 and T4.</title>
        <authorList>
            <person name="Staats M."/>
            <person name="van Kan J.A."/>
        </authorList>
    </citation>
    <scope>NUCLEOTIDE SEQUENCE [LARGE SCALE GENOMIC DNA]</scope>
    <source>
        <strain evidence="2 3">B05.10</strain>
    </source>
</reference>
<dbReference type="RefSeq" id="XP_024548591.1">
    <property type="nucleotide sequence ID" value="XM_024692809.1"/>
</dbReference>
<feature type="compositionally biased region" description="Basic residues" evidence="1">
    <location>
        <begin position="180"/>
        <end position="191"/>
    </location>
</feature>
<dbReference type="VEuPathDB" id="FungiDB:Bcin05g00780"/>
<name>A0A384JGD8_BOTFB</name>
<feature type="region of interest" description="Disordered" evidence="1">
    <location>
        <begin position="510"/>
        <end position="541"/>
    </location>
</feature>
<evidence type="ECO:0000313" key="3">
    <source>
        <dbReference type="Proteomes" id="UP000001798"/>
    </source>
</evidence>
<feature type="region of interest" description="Disordered" evidence="1">
    <location>
        <begin position="657"/>
        <end position="761"/>
    </location>
</feature>
<dbReference type="Proteomes" id="UP000001798">
    <property type="component" value="Chromosome 5"/>
</dbReference>
<evidence type="ECO:0000256" key="1">
    <source>
        <dbReference type="SAM" id="MobiDB-lite"/>
    </source>
</evidence>
<feature type="compositionally biased region" description="Basic and acidic residues" evidence="1">
    <location>
        <begin position="850"/>
        <end position="886"/>
    </location>
</feature>
<reference evidence="2 3" key="3">
    <citation type="journal article" date="2017" name="Mol. Plant Pathol.">
        <title>A gapless genome sequence of the fungus Botrytis cinerea.</title>
        <authorList>
            <person name="Van Kan J.A."/>
            <person name="Stassen J.H."/>
            <person name="Mosbach A."/>
            <person name="Van Der Lee T.A."/>
            <person name="Faino L."/>
            <person name="Farmer A.D."/>
            <person name="Papasotiriou D.G."/>
            <person name="Zhou S."/>
            <person name="Seidl M.F."/>
            <person name="Cottam E."/>
            <person name="Edel D."/>
            <person name="Hahn M."/>
            <person name="Schwartz D.C."/>
            <person name="Dietrich R.A."/>
            <person name="Widdison S."/>
            <person name="Scalliet G."/>
        </authorList>
    </citation>
    <scope>NUCLEOTIDE SEQUENCE [LARGE SCALE GENOMIC DNA]</scope>
    <source>
        <strain evidence="2 3">B05.10</strain>
    </source>
</reference>
<evidence type="ECO:0000313" key="2">
    <source>
        <dbReference type="EMBL" id="ATZ49658.1"/>
    </source>
</evidence>
<feature type="compositionally biased region" description="Acidic residues" evidence="1">
    <location>
        <begin position="532"/>
        <end position="541"/>
    </location>
</feature>
<keyword evidence="3" id="KW-1185">Reference proteome</keyword>
<dbReference type="AlphaFoldDB" id="A0A384JGD8"/>
<feature type="region of interest" description="Disordered" evidence="1">
    <location>
        <begin position="168"/>
        <end position="192"/>
    </location>
</feature>
<gene>
    <name evidence="2" type="ORF">BCIN_05g00780</name>
</gene>
<feature type="region of interest" description="Disordered" evidence="1">
    <location>
        <begin position="474"/>
        <end position="498"/>
    </location>
</feature>
<accession>A0A384JGD8</accession>
<feature type="compositionally biased region" description="Basic residues" evidence="1">
    <location>
        <begin position="359"/>
        <end position="372"/>
    </location>
</feature>
<feature type="compositionally biased region" description="Basic residues" evidence="1">
    <location>
        <begin position="239"/>
        <end position="252"/>
    </location>
</feature>
<proteinExistence type="predicted"/>